<protein>
    <submittedName>
        <fullName evidence="11">Glycine betaine L-proline ABC transporter glycine betaine L-proline-binding permease protein</fullName>
    </submittedName>
</protein>
<dbReference type="FunFam" id="1.10.3720.10:FF:000001">
    <property type="entry name" value="Glycine betaine ABC transporter, permease"/>
    <property type="match status" value="1"/>
</dbReference>
<evidence type="ECO:0000256" key="9">
    <source>
        <dbReference type="RuleBase" id="RU363032"/>
    </source>
</evidence>
<name>A0A0R1H185_9LACO</name>
<dbReference type="GO" id="GO:0015871">
    <property type="term" value="P:choline transport"/>
    <property type="evidence" value="ECO:0007669"/>
    <property type="project" value="TreeGrafter"/>
</dbReference>
<feature type="transmembrane region" description="Helical" evidence="9">
    <location>
        <begin position="299"/>
        <end position="318"/>
    </location>
</feature>
<dbReference type="GO" id="GO:0015226">
    <property type="term" value="F:carnitine transmembrane transporter activity"/>
    <property type="evidence" value="ECO:0007669"/>
    <property type="project" value="TreeGrafter"/>
</dbReference>
<keyword evidence="6 9" id="KW-0472">Membrane</keyword>
<dbReference type="InterPro" id="IPR035906">
    <property type="entry name" value="MetI-like_sf"/>
</dbReference>
<dbReference type="Pfam" id="PF00528">
    <property type="entry name" value="BPD_transp_1"/>
    <property type="match status" value="1"/>
</dbReference>
<evidence type="ECO:0000256" key="5">
    <source>
        <dbReference type="ARBA" id="ARBA00022989"/>
    </source>
</evidence>
<keyword evidence="12" id="KW-1185">Reference proteome</keyword>
<evidence type="ECO:0000256" key="3">
    <source>
        <dbReference type="ARBA" id="ARBA00022475"/>
    </source>
</evidence>
<dbReference type="GO" id="GO:0043190">
    <property type="term" value="C:ATP-binding cassette (ABC) transporter complex"/>
    <property type="evidence" value="ECO:0007669"/>
    <property type="project" value="InterPro"/>
</dbReference>
<dbReference type="PATRIC" id="fig|1423722.3.peg.973"/>
<comment type="caution">
    <text evidence="11">The sequence shown here is derived from an EMBL/GenBank/DDBJ whole genome shotgun (WGS) entry which is preliminary data.</text>
</comment>
<dbReference type="InterPro" id="IPR000515">
    <property type="entry name" value="MetI-like"/>
</dbReference>
<sequence length="582" mass="63458">MLFNNLMLLAKLPVADWMENFTTWMTNTFAGLFAAIQSGGQATMDGLTDFLLFINPWVWIIGITILAFIISTRRIGITLFSFFGLLFIYNQGLWSDLMNTFTLVLLASLVSIIIGVPLGIWAAKSNRAQSVIKPILDFMQTMPAFVYLIPAVAFFGIGVVPGVFSSVIFALPPTVRMTNLGIRGVSTELIEAADSFGSTAWQKLIKVELPMAKNTILAGVNQTLMLALSMVVTASMIGAPGLGRGVLSALQRAQVGNGFVNGLALVILAIIIDRFTQYANERLSLASVMSEQQKKRRKQIRWITVGAAVLALIGVGVAQAATKGNTKAQETVNLSYVQWDSEVASTNVVGEVLRQMGYDVKLTALDNAVMWQSVGSGESDGMVSAWLPVTHKEQYDKYKSKVQDLGVNLKGVKVGLVVPSYMKVDSISDLTNEAGKTVTGIEPGAGVVSAAQSTVKDYDNLAGWQVSTSSTGAMTVALGKAIKEHKPLVVTGWSPHWMFSKYDLKYLKDPKGTMGKSEAIHTIVRQGLKDDMPEVYKVLDNFHWTQKDMEEVMLEINGGASPRKAAQNWIKSHKDEVAEWQK</sequence>
<evidence type="ECO:0000256" key="7">
    <source>
        <dbReference type="ARBA" id="ARBA00035642"/>
    </source>
</evidence>
<feature type="transmembrane region" description="Helical" evidence="9">
    <location>
        <begin position="50"/>
        <end position="70"/>
    </location>
</feature>
<feature type="domain" description="ABC transmembrane type-1" evidence="10">
    <location>
        <begin position="97"/>
        <end position="276"/>
    </location>
</feature>
<organism evidence="11 12">
    <name type="scientific">Amylolactobacillus amylotrophicus DSM 20534</name>
    <dbReference type="NCBI Taxonomy" id="1423722"/>
    <lineage>
        <taxon>Bacteria</taxon>
        <taxon>Bacillati</taxon>
        <taxon>Bacillota</taxon>
        <taxon>Bacilli</taxon>
        <taxon>Lactobacillales</taxon>
        <taxon>Lactobacillaceae</taxon>
        <taxon>Amylolactobacillus</taxon>
    </lineage>
</organism>
<dbReference type="SUPFAM" id="SSF161098">
    <property type="entry name" value="MetI-like"/>
    <property type="match status" value="1"/>
</dbReference>
<feature type="transmembrane region" description="Helical" evidence="9">
    <location>
        <begin position="100"/>
        <end position="123"/>
    </location>
</feature>
<dbReference type="InterPro" id="IPR007210">
    <property type="entry name" value="ABC_Gly_betaine_transp_sub-bd"/>
</dbReference>
<keyword evidence="5 9" id="KW-1133">Transmembrane helix</keyword>
<evidence type="ECO:0000259" key="10">
    <source>
        <dbReference type="PROSITE" id="PS50928"/>
    </source>
</evidence>
<comment type="similarity">
    <text evidence="8">In the N-terminal section; belongs to the binding-protein-dependent transport system permease family.</text>
</comment>
<gene>
    <name evidence="11" type="ORF">FC62_GL000957</name>
</gene>
<feature type="transmembrane region" description="Helical" evidence="9">
    <location>
        <begin position="259"/>
        <end position="279"/>
    </location>
</feature>
<dbReference type="Gene3D" id="1.10.3720.10">
    <property type="entry name" value="MetI-like"/>
    <property type="match status" value="1"/>
</dbReference>
<dbReference type="GO" id="GO:0005275">
    <property type="term" value="F:amine transmembrane transporter activity"/>
    <property type="evidence" value="ECO:0007669"/>
    <property type="project" value="TreeGrafter"/>
</dbReference>
<dbReference type="Pfam" id="PF04069">
    <property type="entry name" value="OpuAC"/>
    <property type="match status" value="1"/>
</dbReference>
<feature type="transmembrane region" description="Helical" evidence="9">
    <location>
        <begin position="77"/>
        <end position="94"/>
    </location>
</feature>
<evidence type="ECO:0000256" key="6">
    <source>
        <dbReference type="ARBA" id="ARBA00023136"/>
    </source>
</evidence>
<evidence type="ECO:0000256" key="2">
    <source>
        <dbReference type="ARBA" id="ARBA00022448"/>
    </source>
</evidence>
<proteinExistence type="inferred from homology"/>
<evidence type="ECO:0000313" key="11">
    <source>
        <dbReference type="EMBL" id="KRK38179.1"/>
    </source>
</evidence>
<dbReference type="CDD" id="cd06261">
    <property type="entry name" value="TM_PBP2"/>
    <property type="match status" value="1"/>
</dbReference>
<dbReference type="PANTHER" id="PTHR47737">
    <property type="entry name" value="GLYCINE BETAINE/PROLINE BETAINE TRANSPORT SYSTEM PERMEASE PROTEIN PROW"/>
    <property type="match status" value="1"/>
</dbReference>
<dbReference type="AlphaFoldDB" id="A0A0R1H185"/>
<dbReference type="RefSeq" id="WP_141322575.1">
    <property type="nucleotide sequence ID" value="NZ_AZCV01000002.1"/>
</dbReference>
<dbReference type="EMBL" id="AZCV01000002">
    <property type="protein sequence ID" value="KRK38179.1"/>
    <property type="molecule type" value="Genomic_DNA"/>
</dbReference>
<keyword evidence="3" id="KW-1003">Cell membrane</keyword>
<dbReference type="PROSITE" id="PS50928">
    <property type="entry name" value="ABC_TM1"/>
    <property type="match status" value="1"/>
</dbReference>
<keyword evidence="4 9" id="KW-0812">Transmembrane</keyword>
<evidence type="ECO:0000256" key="8">
    <source>
        <dbReference type="ARBA" id="ARBA00035652"/>
    </source>
</evidence>
<comment type="subcellular location">
    <subcellularLocation>
        <location evidence="9">Cell membrane</location>
        <topology evidence="9">Multi-pass membrane protein</topology>
    </subcellularLocation>
    <subcellularLocation>
        <location evidence="1">Membrane</location>
        <topology evidence="1">Multi-pass membrane protein</topology>
    </subcellularLocation>
</comment>
<dbReference type="GO" id="GO:0031460">
    <property type="term" value="P:glycine betaine transport"/>
    <property type="evidence" value="ECO:0007669"/>
    <property type="project" value="TreeGrafter"/>
</dbReference>
<dbReference type="Proteomes" id="UP000050909">
    <property type="component" value="Unassembled WGS sequence"/>
</dbReference>
<evidence type="ECO:0000313" key="12">
    <source>
        <dbReference type="Proteomes" id="UP000050909"/>
    </source>
</evidence>
<dbReference type="Gene3D" id="3.40.190.100">
    <property type="entry name" value="Glycine betaine-binding periplasmic protein, domain 2"/>
    <property type="match status" value="1"/>
</dbReference>
<comment type="similarity">
    <text evidence="9">Belongs to the binding-protein-dependent transport system permease family.</text>
</comment>
<dbReference type="Gene3D" id="3.40.190.10">
    <property type="entry name" value="Periplasmic binding protein-like II"/>
    <property type="match status" value="1"/>
</dbReference>
<feature type="transmembrane region" description="Helical" evidence="9">
    <location>
        <begin position="21"/>
        <end position="38"/>
    </location>
</feature>
<dbReference type="SUPFAM" id="SSF53850">
    <property type="entry name" value="Periplasmic binding protein-like II"/>
    <property type="match status" value="1"/>
</dbReference>
<comment type="similarity">
    <text evidence="7">In the C-terminal section; belongs to the OsmX family.</text>
</comment>
<evidence type="ECO:0000256" key="4">
    <source>
        <dbReference type="ARBA" id="ARBA00022692"/>
    </source>
</evidence>
<reference evidence="11 12" key="1">
    <citation type="journal article" date="2015" name="Genome Announc.">
        <title>Expanding the biotechnology potential of lactobacilli through comparative genomics of 213 strains and associated genera.</title>
        <authorList>
            <person name="Sun Z."/>
            <person name="Harris H.M."/>
            <person name="McCann A."/>
            <person name="Guo C."/>
            <person name="Argimon S."/>
            <person name="Zhang W."/>
            <person name="Yang X."/>
            <person name="Jeffery I.B."/>
            <person name="Cooney J.C."/>
            <person name="Kagawa T.F."/>
            <person name="Liu W."/>
            <person name="Song Y."/>
            <person name="Salvetti E."/>
            <person name="Wrobel A."/>
            <person name="Rasinkangas P."/>
            <person name="Parkhill J."/>
            <person name="Rea M.C."/>
            <person name="O'Sullivan O."/>
            <person name="Ritari J."/>
            <person name="Douillard F.P."/>
            <person name="Paul Ross R."/>
            <person name="Yang R."/>
            <person name="Briner A.E."/>
            <person name="Felis G.E."/>
            <person name="de Vos W.M."/>
            <person name="Barrangou R."/>
            <person name="Klaenhammer T.R."/>
            <person name="Caufield P.W."/>
            <person name="Cui Y."/>
            <person name="Zhang H."/>
            <person name="O'Toole P.W."/>
        </authorList>
    </citation>
    <scope>NUCLEOTIDE SEQUENCE [LARGE SCALE GENOMIC DNA]</scope>
    <source>
        <strain evidence="11 12">DSM 20534</strain>
    </source>
</reference>
<feature type="transmembrane region" description="Helical" evidence="9">
    <location>
        <begin position="144"/>
        <end position="171"/>
    </location>
</feature>
<dbReference type="PANTHER" id="PTHR47737:SF1">
    <property type="entry name" value="GLYCINE BETAINE_PROLINE BETAINE TRANSPORT SYSTEM PERMEASE PROTEIN PROW"/>
    <property type="match status" value="1"/>
</dbReference>
<evidence type="ECO:0000256" key="1">
    <source>
        <dbReference type="ARBA" id="ARBA00004141"/>
    </source>
</evidence>
<feature type="transmembrane region" description="Helical" evidence="9">
    <location>
        <begin position="224"/>
        <end position="247"/>
    </location>
</feature>
<keyword evidence="2 9" id="KW-0813">Transport</keyword>
<dbReference type="CDD" id="cd13639">
    <property type="entry name" value="PBP2_OpuAC_like"/>
    <property type="match status" value="1"/>
</dbReference>
<accession>A0A0R1H185</accession>